<comment type="caution">
    <text evidence="10">The sequence shown here is derived from an EMBL/GenBank/DDBJ whole genome shotgun (WGS) entry which is preliminary data.</text>
</comment>
<comment type="function">
    <text evidence="8">Catalyzes the phospholipid dependent N-acylation of the N-terminal cysteine of apolipoprotein, the last step in lipoprotein maturation.</text>
</comment>
<keyword evidence="5 8" id="KW-1133">Transmembrane helix</keyword>
<dbReference type="PANTHER" id="PTHR38686">
    <property type="entry name" value="APOLIPOPROTEIN N-ACYLTRANSFERASE"/>
    <property type="match status" value="1"/>
</dbReference>
<evidence type="ECO:0000256" key="1">
    <source>
        <dbReference type="ARBA" id="ARBA00004651"/>
    </source>
</evidence>
<evidence type="ECO:0000256" key="3">
    <source>
        <dbReference type="ARBA" id="ARBA00022679"/>
    </source>
</evidence>
<keyword evidence="2 8" id="KW-1003">Cell membrane</keyword>
<evidence type="ECO:0000256" key="4">
    <source>
        <dbReference type="ARBA" id="ARBA00022692"/>
    </source>
</evidence>
<keyword evidence="3 8" id="KW-0808">Transferase</keyword>
<sequence>MTERRSVALLVAAVGGLVLGATFAGWIPRLLAPLGVTGLVLSVQGRTARESMAAGWCFGLTFMASTVSWMWPSLGVGAWLGLTAVESAWFAGLGLLTAVVGRLPGWPWWTATAWTAVEVLRTSWPWGGVPWGRLAFATPDTPWQAMLPWVGTTGTTFLLALVGSALAGVVLRARSRPAPYVLVVAAALLAAVMAGVVGPLGTTGSGSVRVAVVQGGVPGSGKLVVDHHREITADHAAETRRLVSGADWAAGPAAFVLWPENATAVDPTEDAVAEAEVESAVAAAGVPVVVGGVTDGPTSTTARNQLIAWSATGPGPRYTKQHLVPFGEYVPLRGLATRVSQRVTDIGRDMVPGPPAAPLPVAGLRLATALCFDVAYDDVVAGQVRQGADLVTVSTSNAMFLGTAQLEQQWTISRVRALETGRTVVVASINGISGAISADGTVQVVLPERDTESAIVDAEVRDGLTLAVRLGSWPGRAVIALAAAGLAVAVAGQALKSRKRPPTVNAIMATSSGS</sequence>
<evidence type="ECO:0000313" key="10">
    <source>
        <dbReference type="EMBL" id="MFC5494593.1"/>
    </source>
</evidence>
<dbReference type="HAMAP" id="MF_01148">
    <property type="entry name" value="Lnt"/>
    <property type="match status" value="1"/>
</dbReference>
<evidence type="ECO:0000256" key="6">
    <source>
        <dbReference type="ARBA" id="ARBA00023136"/>
    </source>
</evidence>
<feature type="transmembrane region" description="Helical" evidence="8">
    <location>
        <begin position="178"/>
        <end position="200"/>
    </location>
</feature>
<comment type="pathway">
    <text evidence="8">Protein modification; lipoprotein biosynthesis (N-acyl transfer).</text>
</comment>
<dbReference type="CDD" id="cd07571">
    <property type="entry name" value="ALP_N-acyl_transferase"/>
    <property type="match status" value="1"/>
</dbReference>
<keyword evidence="4 8" id="KW-0812">Transmembrane</keyword>
<gene>
    <name evidence="8 10" type="primary">lnt</name>
    <name evidence="10" type="ORF">ACFPKY_15865</name>
</gene>
<protein>
    <recommendedName>
        <fullName evidence="8">Apolipoprotein N-acyltransferase</fullName>
        <shortName evidence="8">ALP N-acyltransferase</shortName>
        <ecNumber evidence="8">2.3.1.269</ecNumber>
    </recommendedName>
</protein>
<evidence type="ECO:0000256" key="5">
    <source>
        <dbReference type="ARBA" id="ARBA00022989"/>
    </source>
</evidence>
<evidence type="ECO:0000256" key="2">
    <source>
        <dbReference type="ARBA" id="ARBA00022475"/>
    </source>
</evidence>
<organism evidence="10 11">
    <name type="scientific">Nocardioides caricicola</name>
    <dbReference type="NCBI Taxonomy" id="634770"/>
    <lineage>
        <taxon>Bacteria</taxon>
        <taxon>Bacillati</taxon>
        <taxon>Actinomycetota</taxon>
        <taxon>Actinomycetes</taxon>
        <taxon>Propionibacteriales</taxon>
        <taxon>Nocardioidaceae</taxon>
        <taxon>Nocardioides</taxon>
    </lineage>
</organism>
<dbReference type="Pfam" id="PF20154">
    <property type="entry name" value="LNT_N"/>
    <property type="match status" value="1"/>
</dbReference>
<keyword evidence="7 8" id="KW-0012">Acyltransferase</keyword>
<dbReference type="RefSeq" id="WP_345170571.1">
    <property type="nucleotide sequence ID" value="NZ_BAABFQ010000001.1"/>
</dbReference>
<keyword evidence="6 8" id="KW-0472">Membrane</keyword>
<dbReference type="PROSITE" id="PS50263">
    <property type="entry name" value="CN_HYDROLASE"/>
    <property type="match status" value="1"/>
</dbReference>
<dbReference type="InterPro" id="IPR003010">
    <property type="entry name" value="C-N_Hydrolase"/>
</dbReference>
<dbReference type="GO" id="GO:0016746">
    <property type="term" value="F:acyltransferase activity"/>
    <property type="evidence" value="ECO:0007669"/>
    <property type="project" value="UniProtKB-KW"/>
</dbReference>
<dbReference type="Pfam" id="PF00795">
    <property type="entry name" value="CN_hydrolase"/>
    <property type="match status" value="1"/>
</dbReference>
<evidence type="ECO:0000313" key="11">
    <source>
        <dbReference type="Proteomes" id="UP001595956"/>
    </source>
</evidence>
<feature type="domain" description="CN hydrolase" evidence="9">
    <location>
        <begin position="208"/>
        <end position="462"/>
    </location>
</feature>
<dbReference type="InterPro" id="IPR045378">
    <property type="entry name" value="LNT_N"/>
</dbReference>
<comment type="caution">
    <text evidence="8">Lacks conserved residue(s) required for the propagation of feature annotation.</text>
</comment>
<dbReference type="Proteomes" id="UP001595956">
    <property type="component" value="Unassembled WGS sequence"/>
</dbReference>
<name>A0ABW0N4D5_9ACTN</name>
<dbReference type="InterPro" id="IPR004563">
    <property type="entry name" value="Apolipo_AcylTrfase"/>
</dbReference>
<dbReference type="EC" id="2.3.1.269" evidence="8"/>
<dbReference type="NCBIfam" id="TIGR00546">
    <property type="entry name" value="lnt"/>
    <property type="match status" value="1"/>
</dbReference>
<feature type="transmembrane region" description="Helical" evidence="8">
    <location>
        <begin position="53"/>
        <end position="71"/>
    </location>
</feature>
<dbReference type="EMBL" id="JBHSMD010000005">
    <property type="protein sequence ID" value="MFC5494593.1"/>
    <property type="molecule type" value="Genomic_DNA"/>
</dbReference>
<reference evidence="11" key="1">
    <citation type="journal article" date="2019" name="Int. J. Syst. Evol. Microbiol.">
        <title>The Global Catalogue of Microorganisms (GCM) 10K type strain sequencing project: providing services to taxonomists for standard genome sequencing and annotation.</title>
        <authorList>
            <consortium name="The Broad Institute Genomics Platform"/>
            <consortium name="The Broad Institute Genome Sequencing Center for Infectious Disease"/>
            <person name="Wu L."/>
            <person name="Ma J."/>
        </authorList>
    </citation>
    <scope>NUCLEOTIDE SEQUENCE [LARGE SCALE GENOMIC DNA]</scope>
    <source>
        <strain evidence="11">KACC 13778</strain>
    </source>
</reference>
<comment type="catalytic activity">
    <reaction evidence="8">
        <text>N-terminal S-1,2-diacyl-sn-glyceryl-L-cysteinyl-[lipoprotein] + a glycerophospholipid = N-acyl-S-1,2-diacyl-sn-glyceryl-L-cysteinyl-[lipoprotein] + a 2-acyl-sn-glycero-3-phospholipid + H(+)</text>
        <dbReference type="Rhea" id="RHEA:48228"/>
        <dbReference type="Rhea" id="RHEA-COMP:14681"/>
        <dbReference type="Rhea" id="RHEA-COMP:14684"/>
        <dbReference type="ChEBI" id="CHEBI:15378"/>
        <dbReference type="ChEBI" id="CHEBI:136912"/>
        <dbReference type="ChEBI" id="CHEBI:140656"/>
        <dbReference type="ChEBI" id="CHEBI:140657"/>
        <dbReference type="ChEBI" id="CHEBI:140660"/>
        <dbReference type="EC" id="2.3.1.269"/>
    </reaction>
</comment>
<dbReference type="Gene3D" id="3.60.110.10">
    <property type="entry name" value="Carbon-nitrogen hydrolase"/>
    <property type="match status" value="1"/>
</dbReference>
<comment type="similarity">
    <text evidence="8">Belongs to the CN hydrolase family. Apolipoprotein N-acyltransferase subfamily.</text>
</comment>
<keyword evidence="11" id="KW-1185">Reference proteome</keyword>
<feature type="transmembrane region" description="Helical" evidence="8">
    <location>
        <begin position="77"/>
        <end position="99"/>
    </location>
</feature>
<dbReference type="PANTHER" id="PTHR38686:SF1">
    <property type="entry name" value="APOLIPOPROTEIN N-ACYLTRANSFERASE"/>
    <property type="match status" value="1"/>
</dbReference>
<proteinExistence type="inferred from homology"/>
<dbReference type="InterPro" id="IPR036526">
    <property type="entry name" value="C-N_Hydrolase_sf"/>
</dbReference>
<evidence type="ECO:0000256" key="8">
    <source>
        <dbReference type="HAMAP-Rule" id="MF_01148"/>
    </source>
</evidence>
<feature type="transmembrane region" description="Helical" evidence="8">
    <location>
        <begin position="146"/>
        <end position="171"/>
    </location>
</feature>
<dbReference type="SUPFAM" id="SSF56317">
    <property type="entry name" value="Carbon-nitrogen hydrolase"/>
    <property type="match status" value="1"/>
</dbReference>
<evidence type="ECO:0000259" key="9">
    <source>
        <dbReference type="PROSITE" id="PS50263"/>
    </source>
</evidence>
<evidence type="ECO:0000256" key="7">
    <source>
        <dbReference type="ARBA" id="ARBA00023315"/>
    </source>
</evidence>
<accession>A0ABW0N4D5</accession>
<comment type="subcellular location">
    <subcellularLocation>
        <location evidence="1 8">Cell membrane</location>
        <topology evidence="1 8">Multi-pass membrane protein</topology>
    </subcellularLocation>
</comment>